<dbReference type="Pfam" id="PF03445">
    <property type="entry name" value="DUF294"/>
    <property type="match status" value="1"/>
</dbReference>
<reference evidence="2" key="1">
    <citation type="submission" date="2020-05" db="EMBL/GenBank/DDBJ databases">
        <authorList>
            <person name="Chiriac C."/>
            <person name="Salcher M."/>
            <person name="Ghai R."/>
            <person name="Kavagutti S V."/>
        </authorList>
    </citation>
    <scope>NUCLEOTIDE SEQUENCE</scope>
</reference>
<dbReference type="GO" id="GO:0008773">
    <property type="term" value="F:[protein-PII] uridylyltransferase activity"/>
    <property type="evidence" value="ECO:0007669"/>
    <property type="project" value="InterPro"/>
</dbReference>
<organism evidence="2">
    <name type="scientific">freshwater metagenome</name>
    <dbReference type="NCBI Taxonomy" id="449393"/>
    <lineage>
        <taxon>unclassified sequences</taxon>
        <taxon>metagenomes</taxon>
        <taxon>ecological metagenomes</taxon>
    </lineage>
</organism>
<dbReference type="InterPro" id="IPR005105">
    <property type="entry name" value="GlnD_Uridyltrans_N"/>
</dbReference>
<dbReference type="InterPro" id="IPR043519">
    <property type="entry name" value="NT_sf"/>
</dbReference>
<evidence type="ECO:0000313" key="2">
    <source>
        <dbReference type="EMBL" id="CAB4904663.1"/>
    </source>
</evidence>
<accession>A0A6J7GKK8</accession>
<sequence>MTDTPQDALLELAAHSRRGFPNLVAARDRTERDLDDLRRRLSEVPRDESSAVVMMGSWGRRERTSGSDDDFLVLVDGEHRPDAEPRLERLETLLGLGEAKPGTQGIFGRQVFVGPMVRHIGLQDDTNANLTQRMLLLLESVPVVGRESYRRSLEQVVDGYLAGQAKDYRPPRFLLNDLIRYWRTICVDFAGKARAEEQKWGMRNAKLRLNRKLLFAGGLVPVLLCHLQRQDDQRAFLLDALQAPPTDRLAHAFLRYDAIDEGVRALGAYDRWIGLLDDAEIRAHLRGLTREAAVEDPRFRDVRRLAKEFEQGLLALLFETRLSPLAREFVVF</sequence>
<evidence type="ECO:0000259" key="1">
    <source>
        <dbReference type="Pfam" id="PF03445"/>
    </source>
</evidence>
<name>A0A6J7GKK8_9ZZZZ</name>
<protein>
    <submittedName>
        <fullName evidence="2">Unannotated protein</fullName>
    </submittedName>
</protein>
<dbReference type="EMBL" id="CAFBMK010000031">
    <property type="protein sequence ID" value="CAB4904663.1"/>
    <property type="molecule type" value="Genomic_DNA"/>
</dbReference>
<feature type="domain" description="Protein-PII uridylyltransferase N-terminal" evidence="1">
    <location>
        <begin position="45"/>
        <end position="87"/>
    </location>
</feature>
<dbReference type="SUPFAM" id="SSF81301">
    <property type="entry name" value="Nucleotidyltransferase"/>
    <property type="match status" value="1"/>
</dbReference>
<dbReference type="AlphaFoldDB" id="A0A6J7GKK8"/>
<gene>
    <name evidence="2" type="ORF">UFOPK3564_00798</name>
</gene>
<proteinExistence type="predicted"/>